<keyword evidence="2" id="KW-1185">Reference proteome</keyword>
<gene>
    <name evidence="1" type="ORF">HGUI_02433</name>
</gene>
<accession>A0A1L0CP34</accession>
<evidence type="ECO:0000313" key="1">
    <source>
        <dbReference type="EMBL" id="SGZ40233.1"/>
    </source>
</evidence>
<reference evidence="2" key="1">
    <citation type="submission" date="2016-11" db="EMBL/GenBank/DDBJ databases">
        <authorList>
            <person name="Guldener U."/>
        </authorList>
    </citation>
    <scope>NUCLEOTIDE SEQUENCE [LARGE SCALE GENOMIC DNA]</scope>
</reference>
<sequence length="273" mass="31797">MSDHSFDFLDTTENGNDVPLNERNILSLLESPLEDNNKDFKITSILTNRNSKKSYGILETDKKDDSLNDDAINITDNNSVLTTPFNNRHSIAQQKKRYISDISVYADLITDYGIYDNESITTNENFIKTLSAELKNSDFKKHAHHGSTTQSSGDVKKGTKISELLVLGKYKEQLKLKEQQRKTKIFSKYTGSKKSKRKIKNISNLSRKKEKRKKIFESLSKYLSEVNFKTSFHYRHELIHVLTVLDYRIEQRGDKFDSHLRNSLYNVFRPQEW</sequence>
<organism evidence="1 2">
    <name type="scientific">Hanseniaspora guilliermondii</name>
    <dbReference type="NCBI Taxonomy" id="56406"/>
    <lineage>
        <taxon>Eukaryota</taxon>
        <taxon>Fungi</taxon>
        <taxon>Dikarya</taxon>
        <taxon>Ascomycota</taxon>
        <taxon>Saccharomycotina</taxon>
        <taxon>Saccharomycetes</taxon>
        <taxon>Saccharomycodales</taxon>
        <taxon>Saccharomycodaceae</taxon>
        <taxon>Hanseniaspora</taxon>
    </lineage>
</organism>
<name>A0A1L0CP34_9ASCO</name>
<proteinExistence type="predicted"/>
<protein>
    <submittedName>
        <fullName evidence="1">Uncharacterized protein</fullName>
    </submittedName>
</protein>
<dbReference type="OrthoDB" id="3973476at2759"/>
<evidence type="ECO:0000313" key="2">
    <source>
        <dbReference type="Proteomes" id="UP000183365"/>
    </source>
</evidence>
<dbReference type="EMBL" id="FQNF01000043">
    <property type="protein sequence ID" value="SGZ40233.1"/>
    <property type="molecule type" value="Genomic_DNA"/>
</dbReference>
<dbReference type="AlphaFoldDB" id="A0A1L0CP34"/>
<dbReference type="Proteomes" id="UP000183365">
    <property type="component" value="Unassembled WGS sequence"/>
</dbReference>
<dbReference type="VEuPathDB" id="FungiDB:HGUI_02433"/>